<keyword evidence="5" id="KW-1185">Reference proteome</keyword>
<evidence type="ECO:0000313" key="4">
    <source>
        <dbReference type="EMBL" id="QEM12110.1"/>
    </source>
</evidence>
<dbReference type="InterPro" id="IPR036597">
    <property type="entry name" value="Fido-like_dom_sf"/>
</dbReference>
<dbReference type="GO" id="GO:0005524">
    <property type="term" value="F:ATP binding"/>
    <property type="evidence" value="ECO:0007669"/>
    <property type="project" value="UniProtKB-KW"/>
</dbReference>
<feature type="binding site" evidence="2">
    <location>
        <begin position="191"/>
        <end position="198"/>
    </location>
    <ligand>
        <name>ATP</name>
        <dbReference type="ChEBI" id="CHEBI:30616"/>
    </ligand>
</feature>
<evidence type="ECO:0000313" key="5">
    <source>
        <dbReference type="Proteomes" id="UP000251402"/>
    </source>
</evidence>
<dbReference type="Proteomes" id="UP000251402">
    <property type="component" value="Chromosome"/>
</dbReference>
<keyword evidence="2" id="KW-0547">Nucleotide-binding</keyword>
<dbReference type="Pfam" id="PF02661">
    <property type="entry name" value="Fic"/>
    <property type="match status" value="1"/>
</dbReference>
<dbReference type="PANTHER" id="PTHR13504">
    <property type="entry name" value="FIDO DOMAIN-CONTAINING PROTEIN DDB_G0283145"/>
    <property type="match status" value="1"/>
</dbReference>
<dbReference type="InterPro" id="IPR003812">
    <property type="entry name" value="Fido"/>
</dbReference>
<dbReference type="KEGG" id="mrub:DEO27_019445"/>
<dbReference type="OrthoDB" id="9814400at2"/>
<evidence type="ECO:0000259" key="3">
    <source>
        <dbReference type="PROSITE" id="PS51459"/>
    </source>
</evidence>
<dbReference type="PROSITE" id="PS51459">
    <property type="entry name" value="FIDO"/>
    <property type="match status" value="1"/>
</dbReference>
<dbReference type="PANTHER" id="PTHR13504:SF38">
    <property type="entry name" value="FIDO DOMAIN-CONTAINING PROTEIN"/>
    <property type="match status" value="1"/>
</dbReference>
<dbReference type="RefSeq" id="WP_112573001.1">
    <property type="nucleotide sequence ID" value="NZ_CP043450.1"/>
</dbReference>
<reference evidence="4" key="1">
    <citation type="submission" date="2019-08" db="EMBL/GenBank/DDBJ databases">
        <title>Comparative genome analysis confer to the adaptation heavy metal polluted environment.</title>
        <authorList>
            <person name="Li Y."/>
        </authorList>
    </citation>
    <scope>NUCLEOTIDE SEQUENCE [LARGE SCALE GENOMIC DNA]</scope>
    <source>
        <strain evidence="4">P1</strain>
    </source>
</reference>
<evidence type="ECO:0000256" key="2">
    <source>
        <dbReference type="PIRSR" id="PIRSR640198-2"/>
    </source>
</evidence>
<gene>
    <name evidence="4" type="ORF">DEO27_019445</name>
</gene>
<dbReference type="AlphaFoldDB" id="A0A5C1I477"/>
<dbReference type="InterPro" id="IPR040198">
    <property type="entry name" value="Fido_containing"/>
</dbReference>
<proteinExistence type="predicted"/>
<name>A0A5C1I477_9SPHI</name>
<keyword evidence="2" id="KW-0067">ATP-binding</keyword>
<dbReference type="Gene3D" id="1.10.3290.10">
    <property type="entry name" value="Fido-like domain"/>
    <property type="match status" value="1"/>
</dbReference>
<accession>A0A5C1I477</accession>
<feature type="active site" evidence="1">
    <location>
        <position position="187"/>
    </location>
</feature>
<organism evidence="4 5">
    <name type="scientific">Mucilaginibacter rubeus</name>
    <dbReference type="NCBI Taxonomy" id="2027860"/>
    <lineage>
        <taxon>Bacteria</taxon>
        <taxon>Pseudomonadati</taxon>
        <taxon>Bacteroidota</taxon>
        <taxon>Sphingobacteriia</taxon>
        <taxon>Sphingobacteriales</taxon>
        <taxon>Sphingobacteriaceae</taxon>
        <taxon>Mucilaginibacter</taxon>
    </lineage>
</organism>
<dbReference type="EMBL" id="CP043450">
    <property type="protein sequence ID" value="QEM12110.1"/>
    <property type="molecule type" value="Genomic_DNA"/>
</dbReference>
<feature type="domain" description="Fido" evidence="3">
    <location>
        <begin position="99"/>
        <end position="254"/>
    </location>
</feature>
<sequence>MKDLAFEILPVDLLDDYLRQVPQTVLQSFEQLADSELSTNTFSFYTALSAVYSSKIEGEDIELDSFTKHKMLGVQSLPKYIQKADDLYESYRFAKKAKLNYHSVQEAHRLLTKHILKEDRRGQLRTGSMLVTAPDRKEEYIACSPGLIKEKLEMLFNDINLLLKTKLIATEVFFCAAMLHLVFVKIHPFEDGNGRMARLLEKWFIAEKLGPKAWFLQSEKYYYDHHQDYYHNIRLLGLEYDLLDYSAALPFLLMLPDSF</sequence>
<evidence type="ECO:0000256" key="1">
    <source>
        <dbReference type="PIRSR" id="PIRSR640198-1"/>
    </source>
</evidence>
<dbReference type="SUPFAM" id="SSF140931">
    <property type="entry name" value="Fic-like"/>
    <property type="match status" value="1"/>
</dbReference>
<protein>
    <submittedName>
        <fullName evidence="4">Fic family protein</fullName>
    </submittedName>
</protein>